<dbReference type="OrthoDB" id="5321643at2"/>
<dbReference type="eggNOG" id="COG1451">
    <property type="taxonomic scope" value="Bacteria"/>
</dbReference>
<dbReference type="STRING" id="338966.Ppro_0015"/>
<dbReference type="InterPro" id="IPR053136">
    <property type="entry name" value="UTP_pyrophosphatase-like"/>
</dbReference>
<dbReference type="PANTHER" id="PTHR30399">
    <property type="entry name" value="UNCHARACTERIZED PROTEIN YGJP"/>
    <property type="match status" value="1"/>
</dbReference>
<organism evidence="2 3">
    <name type="scientific">Pelobacter propionicus (strain DSM 2379 / NBRC 103807 / OttBd1)</name>
    <dbReference type="NCBI Taxonomy" id="338966"/>
    <lineage>
        <taxon>Bacteria</taxon>
        <taxon>Pseudomonadati</taxon>
        <taxon>Thermodesulfobacteriota</taxon>
        <taxon>Desulfuromonadia</taxon>
        <taxon>Desulfuromonadales</taxon>
        <taxon>Desulfuromonadaceae</taxon>
        <taxon>Pelobacter</taxon>
    </lineage>
</organism>
<dbReference type="RefSeq" id="WP_011733971.1">
    <property type="nucleotide sequence ID" value="NC_008609.1"/>
</dbReference>
<dbReference type="PANTHER" id="PTHR30399:SF1">
    <property type="entry name" value="UTP PYROPHOSPHATASE"/>
    <property type="match status" value="1"/>
</dbReference>
<accession>A1AJY6</accession>
<dbReference type="Proteomes" id="UP000006732">
    <property type="component" value="Chromosome"/>
</dbReference>
<evidence type="ECO:0000313" key="3">
    <source>
        <dbReference type="Proteomes" id="UP000006732"/>
    </source>
</evidence>
<dbReference type="CDD" id="cd07344">
    <property type="entry name" value="M48_yhfN_like"/>
    <property type="match status" value="1"/>
</dbReference>
<dbReference type="Pfam" id="PF01863">
    <property type="entry name" value="YgjP-like"/>
    <property type="match status" value="1"/>
</dbReference>
<dbReference type="HOGENOM" id="CLU_065947_1_1_7"/>
<evidence type="ECO:0000259" key="1">
    <source>
        <dbReference type="Pfam" id="PF01863"/>
    </source>
</evidence>
<protein>
    <recommendedName>
        <fullName evidence="1">YgjP-like metallopeptidase domain-containing protein</fullName>
    </recommendedName>
</protein>
<reference evidence="2 3" key="1">
    <citation type="submission" date="2006-10" db="EMBL/GenBank/DDBJ databases">
        <title>Complete sequence of chromosome of Pelobacter propionicus DSM 2379.</title>
        <authorList>
            <consortium name="US DOE Joint Genome Institute"/>
            <person name="Copeland A."/>
            <person name="Lucas S."/>
            <person name="Lapidus A."/>
            <person name="Barry K."/>
            <person name="Detter J.C."/>
            <person name="Glavina del Rio T."/>
            <person name="Hammon N."/>
            <person name="Israni S."/>
            <person name="Dalin E."/>
            <person name="Tice H."/>
            <person name="Pitluck S."/>
            <person name="Saunders E."/>
            <person name="Brettin T."/>
            <person name="Bruce D."/>
            <person name="Han C."/>
            <person name="Tapia R."/>
            <person name="Schmutz J."/>
            <person name="Larimer F."/>
            <person name="Land M."/>
            <person name="Hauser L."/>
            <person name="Kyrpides N."/>
            <person name="Kim E."/>
            <person name="Lovley D."/>
            <person name="Richardson P."/>
        </authorList>
    </citation>
    <scope>NUCLEOTIDE SEQUENCE [LARGE SCALE GENOMIC DNA]</scope>
    <source>
        <strain evidence="3">DSM 2379 / NBRC 103807 / OttBd1</strain>
    </source>
</reference>
<feature type="domain" description="YgjP-like metallopeptidase" evidence="1">
    <location>
        <begin position="35"/>
        <end position="243"/>
    </location>
</feature>
<keyword evidence="3" id="KW-1185">Reference proteome</keyword>
<dbReference type="AlphaFoldDB" id="A1AJY6"/>
<name>A1AJY6_PELPD</name>
<dbReference type="Gene3D" id="3.30.2010.10">
    <property type="entry name" value="Metalloproteases ('zincins'), catalytic domain"/>
    <property type="match status" value="1"/>
</dbReference>
<proteinExistence type="predicted"/>
<dbReference type="InterPro" id="IPR002725">
    <property type="entry name" value="YgjP-like_metallopeptidase"/>
</dbReference>
<sequence length="247" mass="28355">MAGNGERRHDAMPAMEIIHQGVTISFHYCRSRRRSLGMTVRRDKSVWVRVPLATPLDEIRAFVGRKADWIQMVWQRLESCLPQSGQSFQSGAIFPYQGREYLLRVERGAGEAVSLRGHELVVCSSQGDDHGQLAGVIDAWYRGRAVELFGERARECHRRMEAEAFPLPPIVIRSMKSRWGSYSYRTGRICLNLNLIKAPLPCLDYVIIHELCHIRVPNHGPHFWKLVSRYAPDHAELRRQLRQCGAL</sequence>
<evidence type="ECO:0000313" key="2">
    <source>
        <dbReference type="EMBL" id="ABK97656.1"/>
    </source>
</evidence>
<gene>
    <name evidence="2" type="ordered locus">Ppro_0015</name>
</gene>
<dbReference type="EMBL" id="CP000482">
    <property type="protein sequence ID" value="ABK97656.1"/>
    <property type="molecule type" value="Genomic_DNA"/>
</dbReference>
<dbReference type="KEGG" id="ppd:Ppro_0015"/>